<name>A0A4R3MS37_9GAMM</name>
<evidence type="ECO:0000256" key="6">
    <source>
        <dbReference type="ARBA" id="ARBA00022982"/>
    </source>
</evidence>
<accession>A0A4R3MS37</accession>
<dbReference type="OrthoDB" id="9814800at2"/>
<evidence type="ECO:0000256" key="5">
    <source>
        <dbReference type="ARBA" id="ARBA00022723"/>
    </source>
</evidence>
<dbReference type="EMBL" id="SMAO01000009">
    <property type="protein sequence ID" value="TCT19178.1"/>
    <property type="molecule type" value="Genomic_DNA"/>
</dbReference>
<protein>
    <submittedName>
        <fullName evidence="11">Cytochrome c7-like protein</fullName>
    </submittedName>
</protein>
<proteinExistence type="predicted"/>
<keyword evidence="9" id="KW-0472">Membrane</keyword>
<sequence length="273" mass="30801">MSKKPIFYIVAANLALLVLITFLYPQWMVAPGPPIEAHAALETDCFACHTPFIGSRPAKCVQCHQPAEIGLVTTKGLAIANERKLVPFHQDLIEQDCVACHSDHKGVQAFRPIGQFSHELLQVKTRDQCNGCHRNPGDSLHREMVAQCSECHSSQSWLPATLDHDQFFRFDQAHQTTCATCHMDQDYSRYTCYGCHEHSRSKIREAHVEEGIFNYENCVECHRSSEAEEGEQGRAGDNTGREREGLAPSRMRQDRGEEQSRDRHGEHGDGDDD</sequence>
<evidence type="ECO:0000256" key="9">
    <source>
        <dbReference type="SAM" id="Phobius"/>
    </source>
</evidence>
<evidence type="ECO:0000256" key="8">
    <source>
        <dbReference type="SAM" id="MobiDB-lite"/>
    </source>
</evidence>
<evidence type="ECO:0000259" key="10">
    <source>
        <dbReference type="Pfam" id="PF14537"/>
    </source>
</evidence>
<keyword evidence="9" id="KW-0812">Transmembrane</keyword>
<evidence type="ECO:0000313" key="11">
    <source>
        <dbReference type="EMBL" id="TCT19178.1"/>
    </source>
</evidence>
<feature type="region of interest" description="Disordered" evidence="8">
    <location>
        <begin position="226"/>
        <end position="273"/>
    </location>
</feature>
<keyword evidence="7" id="KW-0408">Iron</keyword>
<feature type="transmembrane region" description="Helical" evidence="9">
    <location>
        <begin position="6"/>
        <end position="24"/>
    </location>
</feature>
<evidence type="ECO:0000256" key="1">
    <source>
        <dbReference type="ARBA" id="ARBA00001926"/>
    </source>
</evidence>
<comment type="caution">
    <text evidence="11">The sequence shown here is derived from an EMBL/GenBank/DDBJ whole genome shotgun (WGS) entry which is preliminary data.</text>
</comment>
<dbReference type="SUPFAM" id="SSF48695">
    <property type="entry name" value="Multiheme cytochromes"/>
    <property type="match status" value="1"/>
</dbReference>
<evidence type="ECO:0000256" key="7">
    <source>
        <dbReference type="ARBA" id="ARBA00023004"/>
    </source>
</evidence>
<keyword evidence="9" id="KW-1133">Transmembrane helix</keyword>
<dbReference type="AlphaFoldDB" id="A0A4R3MS37"/>
<dbReference type="Gene3D" id="3.90.10.10">
    <property type="entry name" value="Cytochrome C3"/>
    <property type="match status" value="2"/>
</dbReference>
<evidence type="ECO:0000256" key="4">
    <source>
        <dbReference type="ARBA" id="ARBA00022617"/>
    </source>
</evidence>
<evidence type="ECO:0000256" key="3">
    <source>
        <dbReference type="ARBA" id="ARBA00022448"/>
    </source>
</evidence>
<comment type="subcellular location">
    <subcellularLocation>
        <location evidence="2">Cell envelope</location>
    </subcellularLocation>
</comment>
<dbReference type="InterPro" id="IPR036280">
    <property type="entry name" value="Multihaem_cyt_sf"/>
</dbReference>
<feature type="domain" description="Tetrahaem cytochrome" evidence="10">
    <location>
        <begin position="37"/>
        <end position="106"/>
    </location>
</feature>
<evidence type="ECO:0000256" key="2">
    <source>
        <dbReference type="ARBA" id="ARBA00004196"/>
    </source>
</evidence>
<organism evidence="11 12">
    <name type="scientific">Thiobaca trueperi</name>
    <dbReference type="NCBI Taxonomy" id="127458"/>
    <lineage>
        <taxon>Bacteria</taxon>
        <taxon>Pseudomonadati</taxon>
        <taxon>Pseudomonadota</taxon>
        <taxon>Gammaproteobacteria</taxon>
        <taxon>Chromatiales</taxon>
        <taxon>Chromatiaceae</taxon>
        <taxon>Thiobaca</taxon>
    </lineage>
</organism>
<keyword evidence="3" id="KW-0813">Transport</keyword>
<keyword evidence="6" id="KW-0249">Electron transport</keyword>
<keyword evidence="12" id="KW-1185">Reference proteome</keyword>
<comment type="cofactor">
    <cofactor evidence="1">
        <name>heme c</name>
        <dbReference type="ChEBI" id="CHEBI:61717"/>
    </cofactor>
</comment>
<dbReference type="GO" id="GO:0046872">
    <property type="term" value="F:metal ion binding"/>
    <property type="evidence" value="ECO:0007669"/>
    <property type="project" value="UniProtKB-KW"/>
</dbReference>
<keyword evidence="4" id="KW-0349">Heme</keyword>
<gene>
    <name evidence="11" type="ORF">EDC35_10956</name>
</gene>
<dbReference type="RefSeq" id="WP_132978174.1">
    <property type="nucleotide sequence ID" value="NZ_SMAO01000009.1"/>
</dbReference>
<reference evidence="11 12" key="1">
    <citation type="submission" date="2019-03" db="EMBL/GenBank/DDBJ databases">
        <title>Genomic Encyclopedia of Type Strains, Phase IV (KMG-IV): sequencing the most valuable type-strain genomes for metagenomic binning, comparative biology and taxonomic classification.</title>
        <authorList>
            <person name="Goeker M."/>
        </authorList>
    </citation>
    <scope>NUCLEOTIDE SEQUENCE [LARGE SCALE GENOMIC DNA]</scope>
    <source>
        <strain evidence="11 12">DSM 13587</strain>
    </source>
</reference>
<dbReference type="Proteomes" id="UP000295717">
    <property type="component" value="Unassembled WGS sequence"/>
</dbReference>
<evidence type="ECO:0000313" key="12">
    <source>
        <dbReference type="Proteomes" id="UP000295717"/>
    </source>
</evidence>
<dbReference type="Pfam" id="PF14537">
    <property type="entry name" value="Cytochrom_c3_2"/>
    <property type="match status" value="1"/>
</dbReference>
<keyword evidence="5" id="KW-0479">Metal-binding</keyword>
<dbReference type="InterPro" id="IPR012286">
    <property type="entry name" value="Tetrahaem_cytochrome"/>
</dbReference>
<dbReference type="GO" id="GO:0030313">
    <property type="term" value="C:cell envelope"/>
    <property type="evidence" value="ECO:0007669"/>
    <property type="project" value="UniProtKB-SubCell"/>
</dbReference>